<evidence type="ECO:0000256" key="4">
    <source>
        <dbReference type="ARBA" id="ARBA00022777"/>
    </source>
</evidence>
<evidence type="ECO:0000259" key="7">
    <source>
        <dbReference type="Pfam" id="PF00288"/>
    </source>
</evidence>
<dbReference type="InterPro" id="IPR020568">
    <property type="entry name" value="Ribosomal_Su5_D2-typ_SF"/>
</dbReference>
<comment type="similarity">
    <text evidence="1">Belongs to the GHMP kinase family. IspE subfamily.</text>
</comment>
<feature type="domain" description="GHMP kinase N-terminal" evidence="7">
    <location>
        <begin position="58"/>
        <end position="136"/>
    </location>
</feature>
<dbReference type="InterPro" id="IPR036554">
    <property type="entry name" value="GHMP_kinase_C_sf"/>
</dbReference>
<keyword evidence="10" id="KW-1185">Reference proteome</keyword>
<dbReference type="RefSeq" id="WP_109216694.1">
    <property type="nucleotide sequence ID" value="NZ_JRFU01000177.1"/>
</dbReference>
<gene>
    <name evidence="9" type="ORF">LG34_15095</name>
</gene>
<feature type="non-terminal residue" evidence="9">
    <location>
        <position position="1"/>
    </location>
</feature>
<dbReference type="SUPFAM" id="SSF54211">
    <property type="entry name" value="Ribosomal protein S5 domain 2-like"/>
    <property type="match status" value="1"/>
</dbReference>
<keyword evidence="2" id="KW-0808">Transferase</keyword>
<dbReference type="PANTHER" id="PTHR43527">
    <property type="entry name" value="4-DIPHOSPHOCYTIDYL-2-C-METHYL-D-ERYTHRITOL KINASE, CHLOROPLASTIC"/>
    <property type="match status" value="1"/>
</dbReference>
<evidence type="ECO:0000256" key="6">
    <source>
        <dbReference type="NCBIfam" id="TIGR00154"/>
    </source>
</evidence>
<accession>A0A2V1JLT4</accession>
<dbReference type="HAMAP" id="MF_00061">
    <property type="entry name" value="IspE"/>
    <property type="match status" value="1"/>
</dbReference>
<dbReference type="Pfam" id="PF08544">
    <property type="entry name" value="GHMP_kinases_C"/>
    <property type="match status" value="1"/>
</dbReference>
<dbReference type="OrthoDB" id="9809438at2"/>
<dbReference type="InterPro" id="IPR004424">
    <property type="entry name" value="IspE"/>
</dbReference>
<keyword evidence="5" id="KW-0067">ATP-binding</keyword>
<dbReference type="GO" id="GO:0005524">
    <property type="term" value="F:ATP binding"/>
    <property type="evidence" value="ECO:0007669"/>
    <property type="project" value="UniProtKB-KW"/>
</dbReference>
<comment type="caution">
    <text evidence="9">The sequence shown here is derived from an EMBL/GenBank/DDBJ whole genome shotgun (WGS) entry which is preliminary data.</text>
</comment>
<evidence type="ECO:0000256" key="5">
    <source>
        <dbReference type="ARBA" id="ARBA00022840"/>
    </source>
</evidence>
<sequence>AKINLGLDVLGKREDGYHEVRMVMQTIHLYDRVEIKKTRSPHIHVETNLYYLPVNEDNLVYRAAKLMKDEFQIKEGVRIVLQKFIPVAAGLAGGSSDAAAVLVGMNRIFNLGLKQNKLMELGLKIGADVPFCIMRGTALAEGIGEKLTALPPMPKCPVLIAKPAISVSTKAVYEGLKLYDGMEHPDIDGVMEGIQQKDLKGVASHMGNILETVTIPMYPVIEDIKKLMLENGALNAMMSGSGPTVFGLFPNEKEIRRAYEALKQSGLAKNVYTSDIHNNRR</sequence>
<dbReference type="PANTHER" id="PTHR43527:SF2">
    <property type="entry name" value="4-DIPHOSPHOCYTIDYL-2-C-METHYL-D-ERYTHRITOL KINASE, CHLOROPLASTIC"/>
    <property type="match status" value="1"/>
</dbReference>
<dbReference type="InterPro" id="IPR006204">
    <property type="entry name" value="GHMP_kinase_N_dom"/>
</dbReference>
<dbReference type="EC" id="2.7.1.148" evidence="6"/>
<evidence type="ECO:0000256" key="1">
    <source>
        <dbReference type="ARBA" id="ARBA00009684"/>
    </source>
</evidence>
<evidence type="ECO:0000256" key="2">
    <source>
        <dbReference type="ARBA" id="ARBA00022679"/>
    </source>
</evidence>
<dbReference type="SUPFAM" id="SSF55060">
    <property type="entry name" value="GHMP Kinase, C-terminal domain"/>
    <property type="match status" value="1"/>
</dbReference>
<dbReference type="InterPro" id="IPR014721">
    <property type="entry name" value="Ribsml_uS5_D2-typ_fold_subgr"/>
</dbReference>
<dbReference type="PIRSF" id="PIRSF010376">
    <property type="entry name" value="IspE"/>
    <property type="match status" value="1"/>
</dbReference>
<dbReference type="GO" id="GO:0016114">
    <property type="term" value="P:terpenoid biosynthetic process"/>
    <property type="evidence" value="ECO:0007669"/>
    <property type="project" value="UniProtKB-UniRule"/>
</dbReference>
<dbReference type="InterPro" id="IPR013750">
    <property type="entry name" value="GHMP_kinase_C_dom"/>
</dbReference>
<dbReference type="Gene3D" id="3.30.70.890">
    <property type="entry name" value="GHMP kinase, C-terminal domain"/>
    <property type="match status" value="1"/>
</dbReference>
<evidence type="ECO:0000256" key="3">
    <source>
        <dbReference type="ARBA" id="ARBA00022741"/>
    </source>
</evidence>
<proteinExistence type="inferred from homology"/>
<dbReference type="NCBIfam" id="TIGR00154">
    <property type="entry name" value="ispE"/>
    <property type="match status" value="1"/>
</dbReference>
<protein>
    <recommendedName>
        <fullName evidence="6">4-(cytidine 5'-diphospho)-2-C-methyl-D-erythritol kinase</fullName>
        <ecNumber evidence="6">2.7.1.148</ecNumber>
    </recommendedName>
</protein>
<dbReference type="AlphaFoldDB" id="A0A2V1JLT4"/>
<organism evidence="9 10">
    <name type="scientific">Eubacterium ramulus</name>
    <dbReference type="NCBI Taxonomy" id="39490"/>
    <lineage>
        <taxon>Bacteria</taxon>
        <taxon>Bacillati</taxon>
        <taxon>Bacillota</taxon>
        <taxon>Clostridia</taxon>
        <taxon>Eubacteriales</taxon>
        <taxon>Eubacteriaceae</taxon>
        <taxon>Eubacterium</taxon>
    </lineage>
</organism>
<evidence type="ECO:0000313" key="9">
    <source>
        <dbReference type="EMBL" id="PWE85587.1"/>
    </source>
</evidence>
<dbReference type="NCBIfam" id="NF011202">
    <property type="entry name" value="PRK14608.1"/>
    <property type="match status" value="1"/>
</dbReference>
<evidence type="ECO:0000313" key="10">
    <source>
        <dbReference type="Proteomes" id="UP000245288"/>
    </source>
</evidence>
<keyword evidence="3" id="KW-0547">Nucleotide-binding</keyword>
<evidence type="ECO:0000259" key="8">
    <source>
        <dbReference type="Pfam" id="PF08544"/>
    </source>
</evidence>
<dbReference type="EMBL" id="JRFU01000177">
    <property type="protein sequence ID" value="PWE85587.1"/>
    <property type="molecule type" value="Genomic_DNA"/>
</dbReference>
<dbReference type="GO" id="GO:0050515">
    <property type="term" value="F:4-(cytidine 5'-diphospho)-2-C-methyl-D-erythritol kinase activity"/>
    <property type="evidence" value="ECO:0007669"/>
    <property type="project" value="UniProtKB-UniRule"/>
</dbReference>
<name>A0A2V1JLT4_EUBRA</name>
<dbReference type="Proteomes" id="UP000245288">
    <property type="component" value="Unassembled WGS sequence"/>
</dbReference>
<reference evidence="9 10" key="1">
    <citation type="submission" date="2014-09" db="EMBL/GenBank/DDBJ databases">
        <title>Butyrate-producing bacteria isolated from human gut.</title>
        <authorList>
            <person name="Zhang Q."/>
            <person name="Zhao L."/>
        </authorList>
    </citation>
    <scope>NUCLEOTIDE SEQUENCE [LARGE SCALE GENOMIC DNA]</scope>
    <source>
        <strain evidence="9 10">21</strain>
    </source>
</reference>
<feature type="domain" description="GHMP kinase C-terminal" evidence="8">
    <location>
        <begin position="191"/>
        <end position="265"/>
    </location>
</feature>
<dbReference type="Gene3D" id="3.30.230.10">
    <property type="match status" value="1"/>
</dbReference>
<dbReference type="Pfam" id="PF00288">
    <property type="entry name" value="GHMP_kinases_N"/>
    <property type="match status" value="1"/>
</dbReference>
<keyword evidence="4 9" id="KW-0418">Kinase</keyword>